<gene>
    <name evidence="2" type="primary">Asah1</name>
    <name evidence="2" type="ORF">PHOROB_LOCUS5148</name>
</gene>
<evidence type="ECO:0000313" key="3">
    <source>
        <dbReference type="Proteomes" id="UP001152836"/>
    </source>
</evidence>
<organism evidence="2 3">
    <name type="scientific">Phodopus roborovskii</name>
    <name type="common">Roborovski's desert hamster</name>
    <name type="synonym">Cricetulus roborovskii</name>
    <dbReference type="NCBI Taxonomy" id="109678"/>
    <lineage>
        <taxon>Eukaryota</taxon>
        <taxon>Metazoa</taxon>
        <taxon>Chordata</taxon>
        <taxon>Craniata</taxon>
        <taxon>Vertebrata</taxon>
        <taxon>Euteleostomi</taxon>
        <taxon>Mammalia</taxon>
        <taxon>Eutheria</taxon>
        <taxon>Euarchontoglires</taxon>
        <taxon>Glires</taxon>
        <taxon>Rodentia</taxon>
        <taxon>Myomorpha</taxon>
        <taxon>Muroidea</taxon>
        <taxon>Cricetidae</taxon>
        <taxon>Cricetinae</taxon>
        <taxon>Phodopus</taxon>
    </lineage>
</organism>
<sequence length="43" mass="4925">MLGPRLFTWVLLAAAVTCARAQQVPPVGHIIIHRNISKFWLWL</sequence>
<reference evidence="2" key="1">
    <citation type="submission" date="2022-06" db="EMBL/GenBank/DDBJ databases">
        <authorList>
            <person name="Andreotti S."/>
            <person name="Wyler E."/>
        </authorList>
    </citation>
    <scope>NUCLEOTIDE SEQUENCE</scope>
</reference>
<dbReference type="Proteomes" id="UP001152836">
    <property type="component" value="Unassembled WGS sequence"/>
</dbReference>
<feature type="chain" id="PRO_5043874598" evidence="1">
    <location>
        <begin position="22"/>
        <end position="43"/>
    </location>
</feature>
<dbReference type="EMBL" id="CALSGD010001393">
    <property type="protein sequence ID" value="CAH6787243.1"/>
    <property type="molecule type" value="Genomic_DNA"/>
</dbReference>
<accession>A0AAU9Z5L8</accession>
<feature type="signal peptide" evidence="1">
    <location>
        <begin position="1"/>
        <end position="21"/>
    </location>
</feature>
<proteinExistence type="predicted"/>
<name>A0AAU9Z5L8_PHORO</name>
<evidence type="ECO:0000256" key="1">
    <source>
        <dbReference type="SAM" id="SignalP"/>
    </source>
</evidence>
<keyword evidence="1" id="KW-0732">Signal</keyword>
<comment type="caution">
    <text evidence="2">The sequence shown here is derived from an EMBL/GenBank/DDBJ whole genome shotgun (WGS) entry which is preliminary data.</text>
</comment>
<protein>
    <submittedName>
        <fullName evidence="2">Asah1 protein</fullName>
    </submittedName>
</protein>
<dbReference type="AlphaFoldDB" id="A0AAU9Z5L8"/>
<evidence type="ECO:0000313" key="2">
    <source>
        <dbReference type="EMBL" id="CAH6787243.1"/>
    </source>
</evidence>
<keyword evidence="3" id="KW-1185">Reference proteome</keyword>